<organism evidence="2 3">
    <name type="scientific">Actinomadura vinacea</name>
    <dbReference type="NCBI Taxonomy" id="115336"/>
    <lineage>
        <taxon>Bacteria</taxon>
        <taxon>Bacillati</taxon>
        <taxon>Actinomycetota</taxon>
        <taxon>Actinomycetes</taxon>
        <taxon>Streptosporangiales</taxon>
        <taxon>Thermomonosporaceae</taxon>
        <taxon>Actinomadura</taxon>
    </lineage>
</organism>
<dbReference type="Proteomes" id="UP001501231">
    <property type="component" value="Unassembled WGS sequence"/>
</dbReference>
<protein>
    <recommendedName>
        <fullName evidence="1">TRASH domain-containing protein</fullName>
    </recommendedName>
</protein>
<accession>A0ABP5WX53</accession>
<dbReference type="SUPFAM" id="SSF47240">
    <property type="entry name" value="Ferritin-like"/>
    <property type="match status" value="1"/>
</dbReference>
<evidence type="ECO:0000313" key="3">
    <source>
        <dbReference type="Proteomes" id="UP001501231"/>
    </source>
</evidence>
<sequence length="203" mass="22020">MARMLFIELFVPQNALDADQCRRVAQSLLRHTAHDAEEEMEGPSAGIFASQFHVVVHRPETWVVGERPVGPGDPSPYMVRVHAPGPWRKDISAHIIGAFTKAITDVAPDAVVQMHVLGVPEGSIGVQGKPMTSAELVEMMNDPLRQAYAEGKALMDPMCGMLVELGKAPALEHEGTLYGFCCEGCRTEFIAKKEKEAARAGTG</sequence>
<dbReference type="SMART" id="SM00746">
    <property type="entry name" value="TRASH"/>
    <property type="match status" value="1"/>
</dbReference>
<comment type="caution">
    <text evidence="2">The sequence shown here is derived from an EMBL/GenBank/DDBJ whole genome shotgun (WGS) entry which is preliminary data.</text>
</comment>
<reference evidence="3" key="1">
    <citation type="journal article" date="2019" name="Int. J. Syst. Evol. Microbiol.">
        <title>The Global Catalogue of Microorganisms (GCM) 10K type strain sequencing project: providing services to taxonomists for standard genome sequencing and annotation.</title>
        <authorList>
            <consortium name="The Broad Institute Genomics Platform"/>
            <consortium name="The Broad Institute Genome Sequencing Center for Infectious Disease"/>
            <person name="Wu L."/>
            <person name="Ma J."/>
        </authorList>
    </citation>
    <scope>NUCLEOTIDE SEQUENCE [LARGE SCALE GENOMIC DNA]</scope>
    <source>
        <strain evidence="3">JCM 3325</strain>
    </source>
</reference>
<gene>
    <name evidence="2" type="ORF">GCM10010191_58180</name>
</gene>
<evidence type="ECO:0000313" key="2">
    <source>
        <dbReference type="EMBL" id="GAA2435824.1"/>
    </source>
</evidence>
<dbReference type="EMBL" id="BAAARW010000020">
    <property type="protein sequence ID" value="GAA2435824.1"/>
    <property type="molecule type" value="Genomic_DNA"/>
</dbReference>
<name>A0ABP5WX53_9ACTN</name>
<evidence type="ECO:0000259" key="1">
    <source>
        <dbReference type="SMART" id="SM00746"/>
    </source>
</evidence>
<proteinExistence type="predicted"/>
<keyword evidence="3" id="KW-1185">Reference proteome</keyword>
<feature type="domain" description="TRASH" evidence="1">
    <location>
        <begin position="156"/>
        <end position="193"/>
    </location>
</feature>
<dbReference type="InterPro" id="IPR009078">
    <property type="entry name" value="Ferritin-like_SF"/>
</dbReference>
<dbReference type="InterPro" id="IPR011017">
    <property type="entry name" value="TRASH_dom"/>
</dbReference>